<dbReference type="InterPro" id="IPR027417">
    <property type="entry name" value="P-loop_NTPase"/>
</dbReference>
<dbReference type="Gene3D" id="3.40.50.300">
    <property type="entry name" value="P-loop containing nucleotide triphosphate hydrolases"/>
    <property type="match status" value="1"/>
</dbReference>
<dbReference type="InterPro" id="IPR050678">
    <property type="entry name" value="DNA_Partitioning_ATPase"/>
</dbReference>
<accession>A0ABN0J2T5</accession>
<dbReference type="PANTHER" id="PTHR13696">
    <property type="entry name" value="P-LOOP CONTAINING NUCLEOSIDE TRIPHOSPHATE HYDROLASE"/>
    <property type="match status" value="1"/>
</dbReference>
<reference evidence="2 3" key="1">
    <citation type="submission" date="2013-01" db="EMBL/GenBank/DDBJ databases">
        <authorList>
            <person name="Harkins D.M."/>
            <person name="Durkin A.S."/>
            <person name="Brinkac L.M."/>
            <person name="Haft D.H."/>
            <person name="Selengut J.D."/>
            <person name="Sanka R."/>
            <person name="DePew J."/>
            <person name="Purushe J."/>
            <person name="Whelen A.C."/>
            <person name="Vinetz J.M."/>
            <person name="Sutton G.G."/>
            <person name="Nierman W.C."/>
            <person name="Fouts D.E."/>
        </authorList>
    </citation>
    <scope>NUCLEOTIDE SEQUENCE [LARGE SCALE GENOMIC DNA]</scope>
    <source>
        <strain evidence="2 3">2007001578</strain>
    </source>
</reference>
<comment type="caution">
    <text evidence="2">The sequence shown here is derived from an EMBL/GenBank/DDBJ whole genome shotgun (WGS) entry which is preliminary data.</text>
</comment>
<gene>
    <name evidence="2" type="ORF">LEP1GSC035_0311</name>
</gene>
<dbReference type="Pfam" id="PF01656">
    <property type="entry name" value="CbiA"/>
    <property type="match status" value="1"/>
</dbReference>
<feature type="domain" description="CobQ/CobB/MinD/ParA nucleotide binding" evidence="1">
    <location>
        <begin position="4"/>
        <end position="48"/>
    </location>
</feature>
<protein>
    <submittedName>
        <fullName evidence="2">VirC1-like protein</fullName>
    </submittedName>
</protein>
<evidence type="ECO:0000313" key="2">
    <source>
        <dbReference type="EMBL" id="EMN01186.1"/>
    </source>
</evidence>
<name>A0ABN0J2T5_9LEPT</name>
<dbReference type="InterPro" id="IPR002586">
    <property type="entry name" value="CobQ/CobB/MinD/ParA_Nub-bd_dom"/>
</dbReference>
<evidence type="ECO:0000313" key="3">
    <source>
        <dbReference type="Proteomes" id="UP000012099"/>
    </source>
</evidence>
<dbReference type="RefSeq" id="WP_004428933.1">
    <property type="nucleotide sequence ID" value="NZ_AHMH02000058.1"/>
</dbReference>
<dbReference type="CDD" id="cd02042">
    <property type="entry name" value="ParAB_family"/>
    <property type="match status" value="1"/>
</dbReference>
<dbReference type="PANTHER" id="PTHR13696:SF52">
    <property type="entry name" value="PARA FAMILY PROTEIN CT_582"/>
    <property type="match status" value="1"/>
</dbReference>
<evidence type="ECO:0000259" key="1">
    <source>
        <dbReference type="Pfam" id="PF01656"/>
    </source>
</evidence>
<dbReference type="EMBL" id="AHMH02000058">
    <property type="protein sequence ID" value="EMN01186.1"/>
    <property type="molecule type" value="Genomic_DNA"/>
</dbReference>
<proteinExistence type="predicted"/>
<dbReference type="Proteomes" id="UP000012099">
    <property type="component" value="Unassembled WGS sequence"/>
</dbReference>
<dbReference type="SUPFAM" id="SSF52540">
    <property type="entry name" value="P-loop containing nucleoside triphosphate hydrolases"/>
    <property type="match status" value="1"/>
</dbReference>
<sequence>MYIVVIASSKGGVGKTTHSTNLAVQLARRGKRVLAADLDLNNNLTDFFLRNLERGALEKETYSSVF</sequence>
<keyword evidence="3" id="KW-1185">Reference proteome</keyword>
<organism evidence="2 3">
    <name type="scientific">Leptospira noguchii str. 2007001578</name>
    <dbReference type="NCBI Taxonomy" id="1049974"/>
    <lineage>
        <taxon>Bacteria</taxon>
        <taxon>Pseudomonadati</taxon>
        <taxon>Spirochaetota</taxon>
        <taxon>Spirochaetia</taxon>
        <taxon>Leptospirales</taxon>
        <taxon>Leptospiraceae</taxon>
        <taxon>Leptospira</taxon>
    </lineage>
</organism>